<feature type="compositionally biased region" description="Basic and acidic residues" evidence="14">
    <location>
        <begin position="338"/>
        <end position="354"/>
    </location>
</feature>
<dbReference type="GO" id="GO:0005938">
    <property type="term" value="C:cell cortex"/>
    <property type="evidence" value="ECO:0007669"/>
    <property type="project" value="TreeGrafter"/>
</dbReference>
<keyword evidence="7" id="KW-0963">Cytoplasm</keyword>
<dbReference type="GO" id="GO:0045010">
    <property type="term" value="P:actin nucleation"/>
    <property type="evidence" value="ECO:0007669"/>
    <property type="project" value="InterPro"/>
</dbReference>
<dbReference type="PROSITE" id="PS51377">
    <property type="entry name" value="KIND"/>
    <property type="match status" value="1"/>
</dbReference>
<keyword evidence="12" id="KW-0206">Cytoskeleton</keyword>
<comment type="subcellular location">
    <subcellularLocation>
        <location evidence="3">Cell membrane</location>
        <topology evidence="3">Peripheral membrane protein</topology>
        <orientation evidence="3">Cytoplasmic side</orientation>
    </subcellularLocation>
    <subcellularLocation>
        <location evidence="2">Cytoplasm</location>
        <location evidence="2">Cytoskeleton</location>
    </subcellularLocation>
    <subcellularLocation>
        <location evidence="1">Cytoplasmic vesicle membrane</location>
        <topology evidence="1">Peripheral membrane protein</topology>
        <orientation evidence="1">Cytoplasmic side</orientation>
    </subcellularLocation>
</comment>
<feature type="region of interest" description="Disordered" evidence="14">
    <location>
        <begin position="1"/>
        <end position="23"/>
    </location>
</feature>
<sequence>MTNTVEADATKDEGYEALDEAADDEHKDNIEVIQSYRDVMKLCAAHLPTQSDAPNHYQAVCRALFAETMELYTFLAKIKSARENLKKMQEMDKKGNEDSSTDLDELKTADWAQFWVQVMRDLRNGVKLKKVQERQYNPLPIEYQLTPYEMLMDDIRSKRYTLRKVMVNGDIPPRLKKSAHEIILDFIRSRPPLNPASARKLKPTPPRPRSLHERILEEIKSERKLRPVSPDEIRRSRLDVPTSAASQNLLESCIANGSLESKAKVNGLGTKLTVQRKRLLKAPTLAELGSSDSEEESIPKSASSGSVSPSQMEDVFLETTSGKKVPPKFLPISSTPQPERRQPPQRRHSIEKETPTNVRQFLPPTKQSSRSLVSIVVPRKTLFSTIHTTSHLSSHPFEAALFGMARTVYYLCERVFNQWKASKEEFCYPVECLALTVEEVMHIRQVLVKAELEKYQQYKDVYTALKKGKLCFCCRTRRFSFFTWSYTCQFYSSNHYNIIENILEWGTINGMAFTISWQLYLTIVPFFMKPDKTPISHHRSLKGISRLSSKSKSVDKSSDEPFFPKELMEDWSTMEVCVDCKKFISEIINSSRRSLSLANKRARLKRKTQSFYMSSPGTSEYCPSERTINEI</sequence>
<evidence type="ECO:0000256" key="8">
    <source>
        <dbReference type="ARBA" id="ARBA00022737"/>
    </source>
</evidence>
<dbReference type="PANTHER" id="PTHR21345:SF8">
    <property type="entry name" value="PROTEIN SPIRE HOMOLOG 1"/>
    <property type="match status" value="1"/>
</dbReference>
<dbReference type="CDD" id="cd22065">
    <property type="entry name" value="WH2_Spire_1-2_r1"/>
    <property type="match status" value="1"/>
</dbReference>
<dbReference type="CDD" id="cd22186">
    <property type="entry name" value="WH2_Spire1-2_r3"/>
    <property type="match status" value="1"/>
</dbReference>
<gene>
    <name evidence="16" type="primary">SPIRE1</name>
</gene>
<evidence type="ECO:0000256" key="3">
    <source>
        <dbReference type="ARBA" id="ARBA00004413"/>
    </source>
</evidence>
<dbReference type="GO" id="GO:0048193">
    <property type="term" value="P:Golgi vesicle transport"/>
    <property type="evidence" value="ECO:0007669"/>
    <property type="project" value="TreeGrafter"/>
</dbReference>
<evidence type="ECO:0000256" key="12">
    <source>
        <dbReference type="ARBA" id="ARBA00023212"/>
    </source>
</evidence>
<feature type="compositionally biased region" description="Low complexity" evidence="14">
    <location>
        <begin position="299"/>
        <end position="310"/>
    </location>
</feature>
<keyword evidence="9" id="KW-0653">Protein transport</keyword>
<dbReference type="GO" id="GO:0090141">
    <property type="term" value="P:positive regulation of mitochondrial fission"/>
    <property type="evidence" value="ECO:0007669"/>
    <property type="project" value="Ensembl"/>
</dbReference>
<keyword evidence="17" id="KW-1185">Reference proteome</keyword>
<evidence type="ECO:0000256" key="11">
    <source>
        <dbReference type="ARBA" id="ARBA00023203"/>
    </source>
</evidence>
<evidence type="ECO:0000256" key="2">
    <source>
        <dbReference type="ARBA" id="ARBA00004245"/>
    </source>
</evidence>
<dbReference type="Proteomes" id="UP000472273">
    <property type="component" value="Unplaced"/>
</dbReference>
<dbReference type="GO" id="GO:0015031">
    <property type="term" value="P:protein transport"/>
    <property type="evidence" value="ECO:0007669"/>
    <property type="project" value="UniProtKB-KW"/>
</dbReference>
<dbReference type="GO" id="GO:0051639">
    <property type="term" value="P:actin filament network formation"/>
    <property type="evidence" value="ECO:0007669"/>
    <property type="project" value="TreeGrafter"/>
</dbReference>
<evidence type="ECO:0000256" key="13">
    <source>
        <dbReference type="ARBA" id="ARBA00023329"/>
    </source>
</evidence>
<reference evidence="16" key="2">
    <citation type="submission" date="2025-09" db="UniProtKB">
        <authorList>
            <consortium name="Ensembl"/>
        </authorList>
    </citation>
    <scope>IDENTIFICATION</scope>
</reference>
<keyword evidence="6" id="KW-1003">Cell membrane</keyword>
<dbReference type="Ensembl" id="ENSPTXT00000025268.1">
    <property type="protein sequence ID" value="ENSPTXP00000024510.1"/>
    <property type="gene ID" value="ENSPTXG00000017054.1"/>
</dbReference>
<name>A0A670ZP36_PSETE</name>
<feature type="domain" description="KIND" evidence="15">
    <location>
        <begin position="1"/>
        <end position="71"/>
    </location>
</feature>
<dbReference type="GO" id="GO:0008017">
    <property type="term" value="F:microtubule binding"/>
    <property type="evidence" value="ECO:0007669"/>
    <property type="project" value="TreeGrafter"/>
</dbReference>
<protein>
    <submittedName>
        <fullName evidence="16">Spire type actin nucleation factor 1</fullName>
    </submittedName>
</protein>
<keyword evidence="11" id="KW-0009">Actin-binding</keyword>
<accession>A0A670ZP36</accession>
<keyword evidence="10" id="KW-0472">Membrane</keyword>
<feature type="region of interest" description="Disordered" evidence="14">
    <location>
        <begin position="285"/>
        <end position="363"/>
    </location>
</feature>
<dbReference type="GO" id="GO:0036089">
    <property type="term" value="P:cleavage furrow formation"/>
    <property type="evidence" value="ECO:0007669"/>
    <property type="project" value="TreeGrafter"/>
</dbReference>
<dbReference type="GO" id="GO:2000781">
    <property type="term" value="P:positive regulation of double-strand break repair"/>
    <property type="evidence" value="ECO:0007669"/>
    <property type="project" value="Ensembl"/>
</dbReference>
<evidence type="ECO:0000256" key="7">
    <source>
        <dbReference type="ARBA" id="ARBA00022490"/>
    </source>
</evidence>
<dbReference type="AlphaFoldDB" id="A0A670ZP36"/>
<dbReference type="GO" id="GO:0005886">
    <property type="term" value="C:plasma membrane"/>
    <property type="evidence" value="ECO:0007669"/>
    <property type="project" value="UniProtKB-SubCell"/>
</dbReference>
<dbReference type="GO" id="GO:0040038">
    <property type="term" value="P:polar body extrusion after meiotic divisions"/>
    <property type="evidence" value="ECO:0007669"/>
    <property type="project" value="TreeGrafter"/>
</dbReference>
<dbReference type="GO" id="GO:0005654">
    <property type="term" value="C:nucleoplasm"/>
    <property type="evidence" value="ECO:0007669"/>
    <property type="project" value="Ensembl"/>
</dbReference>
<organism evidence="16 17">
    <name type="scientific">Pseudonaja textilis</name>
    <name type="common">Eastern brown snake</name>
    <dbReference type="NCBI Taxonomy" id="8673"/>
    <lineage>
        <taxon>Eukaryota</taxon>
        <taxon>Metazoa</taxon>
        <taxon>Chordata</taxon>
        <taxon>Craniata</taxon>
        <taxon>Vertebrata</taxon>
        <taxon>Euteleostomi</taxon>
        <taxon>Lepidosauria</taxon>
        <taxon>Squamata</taxon>
        <taxon>Bifurcata</taxon>
        <taxon>Unidentata</taxon>
        <taxon>Episquamata</taxon>
        <taxon>Toxicofera</taxon>
        <taxon>Serpentes</taxon>
        <taxon>Colubroidea</taxon>
        <taxon>Elapidae</taxon>
        <taxon>Hydrophiinae</taxon>
        <taxon>Pseudonaja</taxon>
    </lineage>
</organism>
<evidence type="ECO:0000259" key="15">
    <source>
        <dbReference type="PROSITE" id="PS51377"/>
    </source>
</evidence>
<dbReference type="OMA" id="GPPRMCT"/>
<dbReference type="InterPro" id="IPR029901">
    <property type="entry name" value="Spire"/>
</dbReference>
<evidence type="ECO:0000256" key="14">
    <source>
        <dbReference type="SAM" id="MobiDB-lite"/>
    </source>
</evidence>
<comment type="similarity">
    <text evidence="4">Belongs to the spire family.</text>
</comment>
<dbReference type="PANTHER" id="PTHR21345">
    <property type="entry name" value="SPIRE"/>
    <property type="match status" value="1"/>
</dbReference>
<evidence type="ECO:0000313" key="17">
    <source>
        <dbReference type="Proteomes" id="UP000472273"/>
    </source>
</evidence>
<keyword evidence="8" id="KW-0677">Repeat</keyword>
<dbReference type="GO" id="GO:0005829">
    <property type="term" value="C:cytosol"/>
    <property type="evidence" value="ECO:0007669"/>
    <property type="project" value="Ensembl"/>
</dbReference>
<dbReference type="GO" id="GO:0005741">
    <property type="term" value="C:mitochondrial outer membrane"/>
    <property type="evidence" value="ECO:0007669"/>
    <property type="project" value="Ensembl"/>
</dbReference>
<dbReference type="Gene3D" id="1.10.510.10">
    <property type="entry name" value="Transferase(Phosphotransferase) domain 1"/>
    <property type="match status" value="1"/>
</dbReference>
<dbReference type="GO" id="GO:0030041">
    <property type="term" value="P:actin filament polymerization"/>
    <property type="evidence" value="ECO:0007669"/>
    <property type="project" value="TreeGrafter"/>
</dbReference>
<proteinExistence type="inferred from homology"/>
<dbReference type="CDD" id="cd22080">
    <property type="entry name" value="WH2_Spire1_r4"/>
    <property type="match status" value="1"/>
</dbReference>
<evidence type="ECO:0000256" key="10">
    <source>
        <dbReference type="ARBA" id="ARBA00023136"/>
    </source>
</evidence>
<dbReference type="GeneTree" id="ENSGT00390000003058"/>
<keyword evidence="13" id="KW-0968">Cytoplasmic vesicle</keyword>
<evidence type="ECO:0000256" key="6">
    <source>
        <dbReference type="ARBA" id="ARBA00022475"/>
    </source>
</evidence>
<evidence type="ECO:0000256" key="1">
    <source>
        <dbReference type="ARBA" id="ARBA00004180"/>
    </source>
</evidence>
<dbReference type="GO" id="GO:0051295">
    <property type="term" value="P:establishment of meiotic spindle localization"/>
    <property type="evidence" value="ECO:0007669"/>
    <property type="project" value="Ensembl"/>
</dbReference>
<dbReference type="Pfam" id="PF16474">
    <property type="entry name" value="KIND"/>
    <property type="match status" value="1"/>
</dbReference>
<keyword evidence="5" id="KW-0813">Transport</keyword>
<evidence type="ECO:0000313" key="16">
    <source>
        <dbReference type="Ensembl" id="ENSPTXP00000024510.1"/>
    </source>
</evidence>
<dbReference type="GO" id="GO:0005856">
    <property type="term" value="C:cytoskeleton"/>
    <property type="evidence" value="ECO:0007669"/>
    <property type="project" value="UniProtKB-SubCell"/>
</dbReference>
<evidence type="ECO:0000256" key="9">
    <source>
        <dbReference type="ARBA" id="ARBA00022927"/>
    </source>
</evidence>
<dbReference type="InterPro" id="IPR011019">
    <property type="entry name" value="KIND_dom"/>
</dbReference>
<reference evidence="16" key="1">
    <citation type="submission" date="2025-08" db="UniProtKB">
        <authorList>
            <consortium name="Ensembl"/>
        </authorList>
    </citation>
    <scope>IDENTIFICATION</scope>
</reference>
<dbReference type="GO" id="GO:0070649">
    <property type="term" value="P:formin-nucleated actin cable assembly"/>
    <property type="evidence" value="ECO:0007669"/>
    <property type="project" value="Ensembl"/>
</dbReference>
<dbReference type="CDD" id="cd22078">
    <property type="entry name" value="WH2_Spire1_r2-like"/>
    <property type="match status" value="1"/>
</dbReference>
<dbReference type="GO" id="GO:0003779">
    <property type="term" value="F:actin binding"/>
    <property type="evidence" value="ECO:0007669"/>
    <property type="project" value="UniProtKB-KW"/>
</dbReference>
<dbReference type="GO" id="GO:0030659">
    <property type="term" value="C:cytoplasmic vesicle membrane"/>
    <property type="evidence" value="ECO:0007669"/>
    <property type="project" value="UniProtKB-SubCell"/>
</dbReference>
<evidence type="ECO:0000256" key="5">
    <source>
        <dbReference type="ARBA" id="ARBA00022448"/>
    </source>
</evidence>
<evidence type="ECO:0000256" key="4">
    <source>
        <dbReference type="ARBA" id="ARBA00010956"/>
    </source>
</evidence>